<organism evidence="2 3">
    <name type="scientific">Eumeta variegata</name>
    <name type="common">Bagworm moth</name>
    <name type="synonym">Eumeta japonica</name>
    <dbReference type="NCBI Taxonomy" id="151549"/>
    <lineage>
        <taxon>Eukaryota</taxon>
        <taxon>Metazoa</taxon>
        <taxon>Ecdysozoa</taxon>
        <taxon>Arthropoda</taxon>
        <taxon>Hexapoda</taxon>
        <taxon>Insecta</taxon>
        <taxon>Pterygota</taxon>
        <taxon>Neoptera</taxon>
        <taxon>Endopterygota</taxon>
        <taxon>Lepidoptera</taxon>
        <taxon>Glossata</taxon>
        <taxon>Ditrysia</taxon>
        <taxon>Tineoidea</taxon>
        <taxon>Psychidae</taxon>
        <taxon>Oiketicinae</taxon>
        <taxon>Eumeta</taxon>
    </lineage>
</organism>
<protein>
    <submittedName>
        <fullName evidence="2">Uncharacterized protein</fullName>
    </submittedName>
</protein>
<comment type="caution">
    <text evidence="2">The sequence shown here is derived from an EMBL/GenBank/DDBJ whole genome shotgun (WGS) entry which is preliminary data.</text>
</comment>
<proteinExistence type="predicted"/>
<feature type="region of interest" description="Disordered" evidence="1">
    <location>
        <begin position="1"/>
        <end position="21"/>
    </location>
</feature>
<evidence type="ECO:0000256" key="1">
    <source>
        <dbReference type="SAM" id="MobiDB-lite"/>
    </source>
</evidence>
<sequence>MTSLYKMGHHGSEGRGALPRRATPPTVEFVIKYRVTVLDDRRCGAAGEEVLPDASGGDANSQVNSVHNL</sequence>
<dbReference type="AlphaFoldDB" id="A0A4C1VFE9"/>
<keyword evidence="3" id="KW-1185">Reference proteome</keyword>
<feature type="region of interest" description="Disordered" evidence="1">
    <location>
        <begin position="48"/>
        <end position="69"/>
    </location>
</feature>
<name>A0A4C1VFE9_EUMVA</name>
<feature type="compositionally biased region" description="Polar residues" evidence="1">
    <location>
        <begin position="58"/>
        <end position="69"/>
    </location>
</feature>
<evidence type="ECO:0000313" key="3">
    <source>
        <dbReference type="Proteomes" id="UP000299102"/>
    </source>
</evidence>
<dbReference type="EMBL" id="BGZK01000321">
    <property type="protein sequence ID" value="GBP36684.1"/>
    <property type="molecule type" value="Genomic_DNA"/>
</dbReference>
<reference evidence="2 3" key="1">
    <citation type="journal article" date="2019" name="Commun. Biol.">
        <title>The bagworm genome reveals a unique fibroin gene that provides high tensile strength.</title>
        <authorList>
            <person name="Kono N."/>
            <person name="Nakamura H."/>
            <person name="Ohtoshi R."/>
            <person name="Tomita M."/>
            <person name="Numata K."/>
            <person name="Arakawa K."/>
        </authorList>
    </citation>
    <scope>NUCLEOTIDE SEQUENCE [LARGE SCALE GENOMIC DNA]</scope>
</reference>
<accession>A0A4C1VFE9</accession>
<gene>
    <name evidence="2" type="ORF">EVAR_35270_1</name>
</gene>
<evidence type="ECO:0000313" key="2">
    <source>
        <dbReference type="EMBL" id="GBP36684.1"/>
    </source>
</evidence>
<dbReference type="Proteomes" id="UP000299102">
    <property type="component" value="Unassembled WGS sequence"/>
</dbReference>